<dbReference type="AlphaFoldDB" id="A0A087TZ95"/>
<dbReference type="Proteomes" id="UP000054359">
    <property type="component" value="Unassembled WGS sequence"/>
</dbReference>
<evidence type="ECO:0000313" key="2">
    <source>
        <dbReference type="Proteomes" id="UP000054359"/>
    </source>
</evidence>
<accession>A0A087TZ95</accession>
<protein>
    <submittedName>
        <fullName evidence="1">Uncharacterized protein</fullName>
    </submittedName>
</protein>
<name>A0A087TZ95_STEMI</name>
<dbReference type="EMBL" id="KK117419">
    <property type="protein sequence ID" value="KFM70434.1"/>
    <property type="molecule type" value="Genomic_DNA"/>
</dbReference>
<reference evidence="1 2" key="1">
    <citation type="submission" date="2013-11" db="EMBL/GenBank/DDBJ databases">
        <title>Genome sequencing of Stegodyphus mimosarum.</title>
        <authorList>
            <person name="Bechsgaard J."/>
        </authorList>
    </citation>
    <scope>NUCLEOTIDE SEQUENCE [LARGE SCALE GENOMIC DNA]</scope>
</reference>
<organism evidence="1 2">
    <name type="scientific">Stegodyphus mimosarum</name>
    <name type="common">African social velvet spider</name>
    <dbReference type="NCBI Taxonomy" id="407821"/>
    <lineage>
        <taxon>Eukaryota</taxon>
        <taxon>Metazoa</taxon>
        <taxon>Ecdysozoa</taxon>
        <taxon>Arthropoda</taxon>
        <taxon>Chelicerata</taxon>
        <taxon>Arachnida</taxon>
        <taxon>Araneae</taxon>
        <taxon>Araneomorphae</taxon>
        <taxon>Entelegynae</taxon>
        <taxon>Eresoidea</taxon>
        <taxon>Eresidae</taxon>
        <taxon>Stegodyphus</taxon>
    </lineage>
</organism>
<feature type="non-terminal residue" evidence="1">
    <location>
        <position position="93"/>
    </location>
</feature>
<proteinExistence type="predicted"/>
<sequence>MNGPTDEADSAREILYLSFNQTSTALSVGSKNGYMLYDLDQVHECQPTYESSKCFSRCSLLRYKYCEPVRYTTGSKTGNISGNPENGYKFVKY</sequence>
<gene>
    <name evidence="1" type="ORF">X975_12223</name>
</gene>
<keyword evidence="2" id="KW-1185">Reference proteome</keyword>
<evidence type="ECO:0000313" key="1">
    <source>
        <dbReference type="EMBL" id="KFM70434.1"/>
    </source>
</evidence>